<dbReference type="EMBL" id="AGFR01000007">
    <property type="protein sequence ID" value="EHD14069.1"/>
    <property type="molecule type" value="Genomic_DNA"/>
</dbReference>
<dbReference type="InterPro" id="IPR030395">
    <property type="entry name" value="GP_PDE_dom"/>
</dbReference>
<evidence type="ECO:0000313" key="2">
    <source>
        <dbReference type="EMBL" id="EHD14069.1"/>
    </source>
</evidence>
<dbReference type="OrthoDB" id="9954736at2"/>
<dbReference type="PANTHER" id="PTHR46211">
    <property type="entry name" value="GLYCEROPHOSPHORYL DIESTER PHOSPHODIESTERASE"/>
    <property type="match status" value="1"/>
</dbReference>
<comment type="caution">
    <text evidence="2">The sequence shown here is derived from an EMBL/GenBank/DDBJ whole genome shotgun (WGS) entry which is preliminary data.</text>
</comment>
<proteinExistence type="predicted"/>
<dbReference type="Pfam" id="PF03009">
    <property type="entry name" value="GDPD"/>
    <property type="match status" value="1"/>
</dbReference>
<gene>
    <name evidence="2" type="ORF">CIN_14280</name>
</gene>
<organism evidence="2 3">
    <name type="scientific">Commensalibacter intestini A911</name>
    <dbReference type="NCBI Taxonomy" id="1088868"/>
    <lineage>
        <taxon>Bacteria</taxon>
        <taxon>Pseudomonadati</taxon>
        <taxon>Pseudomonadota</taxon>
        <taxon>Alphaproteobacteria</taxon>
        <taxon>Acetobacterales</taxon>
        <taxon>Acetobacteraceae</taxon>
    </lineage>
</organism>
<dbReference type="GO" id="GO:0006629">
    <property type="term" value="P:lipid metabolic process"/>
    <property type="evidence" value="ECO:0007669"/>
    <property type="project" value="InterPro"/>
</dbReference>
<dbReference type="STRING" id="1088868.CIN_14280"/>
<dbReference type="SUPFAM" id="SSF51695">
    <property type="entry name" value="PLC-like phosphodiesterases"/>
    <property type="match status" value="1"/>
</dbReference>
<dbReference type="Proteomes" id="UP000005939">
    <property type="component" value="Unassembled WGS sequence"/>
</dbReference>
<dbReference type="InterPro" id="IPR017946">
    <property type="entry name" value="PLC-like_Pdiesterase_TIM-brl"/>
</dbReference>
<dbReference type="AlphaFoldDB" id="G6F0J7"/>
<dbReference type="Gene3D" id="3.20.20.190">
    <property type="entry name" value="Phosphatidylinositol (PI) phosphodiesterase"/>
    <property type="match status" value="1"/>
</dbReference>
<evidence type="ECO:0000259" key="1">
    <source>
        <dbReference type="Pfam" id="PF03009"/>
    </source>
</evidence>
<accession>G6F0J7</accession>
<dbReference type="PANTHER" id="PTHR46211:SF1">
    <property type="entry name" value="GLYCEROPHOSPHODIESTER PHOSPHODIESTERASE, CYTOPLASMIC"/>
    <property type="match status" value="1"/>
</dbReference>
<protein>
    <recommendedName>
        <fullName evidence="1">GP-PDE domain-containing protein</fullName>
    </recommendedName>
</protein>
<name>G6F0J7_9PROT</name>
<reference evidence="2 3" key="1">
    <citation type="submission" date="2011-10" db="EMBL/GenBank/DDBJ databases">
        <title>Genome Sequence of Commensalibacter intestini A911, isolated from Drosophila gut.</title>
        <authorList>
            <person name="Lee W.-J."/>
            <person name="Kim E.-K."/>
        </authorList>
    </citation>
    <scope>NUCLEOTIDE SEQUENCE [LARGE SCALE GENOMIC DNA]</scope>
    <source>
        <strain evidence="2 3">A911</strain>
    </source>
</reference>
<sequence length="292" mass="32982">MSETSNGLGNDSIGLEMATSASVATNAFPYANLENTVNNAHFARGYVLPNRPIEHVMHKGGVCNIVENNVYNARMTYNADPNVSFEFDIQSTATDGKFIIWHNNNTDTMLDKNIEVQTSTFEELRALRFKGLVGTPYYNQVKLSTLDEWCEFLAQVNRSFYPEIKRFQTLDQVTQMVKLVKSYGLSKLATWENGKLDVLQHVRSIDPDVRVGYLDFYEEGQNLDDSIKKMQDIGNGVILWQINNLTKEKVQKVHDAGVGLCGWTASNNVTYIKAIDMGLTTITCDYKPSFKF</sequence>
<dbReference type="RefSeq" id="WP_008854418.1">
    <property type="nucleotide sequence ID" value="NZ_AGFR01000007.1"/>
</dbReference>
<dbReference type="eggNOG" id="COG0584">
    <property type="taxonomic scope" value="Bacteria"/>
</dbReference>
<feature type="domain" description="GP-PDE" evidence="1">
    <location>
        <begin position="86"/>
        <end position="285"/>
    </location>
</feature>
<dbReference type="PATRIC" id="fig|1088868.3.peg.1434"/>
<dbReference type="GO" id="GO:0008081">
    <property type="term" value="F:phosphoric diester hydrolase activity"/>
    <property type="evidence" value="ECO:0007669"/>
    <property type="project" value="InterPro"/>
</dbReference>
<evidence type="ECO:0000313" key="3">
    <source>
        <dbReference type="Proteomes" id="UP000005939"/>
    </source>
</evidence>